<keyword evidence="3 5" id="KW-0479">Metal-binding</keyword>
<dbReference type="SUPFAM" id="SSF51556">
    <property type="entry name" value="Metallo-dependent hydrolases"/>
    <property type="match status" value="1"/>
</dbReference>
<dbReference type="GO" id="GO:0009039">
    <property type="term" value="F:urease activity"/>
    <property type="evidence" value="ECO:0007669"/>
    <property type="project" value="UniProtKB-UniRule"/>
</dbReference>
<dbReference type="PROSITE" id="PS51368">
    <property type="entry name" value="UREASE_3"/>
    <property type="match status" value="1"/>
</dbReference>
<dbReference type="InterPro" id="IPR050112">
    <property type="entry name" value="Urease_alpha_subunit"/>
</dbReference>
<dbReference type="PANTHER" id="PTHR43440">
    <property type="entry name" value="UREASE"/>
    <property type="match status" value="1"/>
</dbReference>
<comment type="similarity">
    <text evidence="5 12">Belongs to the metallo-dependent hydrolases superfamily. Urease alpha subunit family.</text>
</comment>
<feature type="modified residue" description="N6-carboxylysine" evidence="5 7">
    <location>
        <position position="220"/>
    </location>
</feature>
<evidence type="ECO:0000256" key="1">
    <source>
        <dbReference type="ARBA" id="ARBA00004897"/>
    </source>
</evidence>
<dbReference type="AlphaFoldDB" id="A0A1T5GA78"/>
<protein>
    <recommendedName>
        <fullName evidence="5 6">Urease subunit alpha</fullName>
        <ecNumber evidence="5 6">3.5.1.5</ecNumber>
    </recommendedName>
    <alternativeName>
        <fullName evidence="5">Urea amidohydrolase subunit alpha</fullName>
    </alternativeName>
</protein>
<dbReference type="EMBL" id="FUZF01000023">
    <property type="protein sequence ID" value="SKC05285.1"/>
    <property type="molecule type" value="Genomic_DNA"/>
</dbReference>
<evidence type="ECO:0000256" key="7">
    <source>
        <dbReference type="PIRSR" id="PIRSR611612-50"/>
    </source>
</evidence>
<dbReference type="Gene3D" id="2.30.40.10">
    <property type="entry name" value="Urease, subunit C, domain 1"/>
    <property type="match status" value="1"/>
</dbReference>
<dbReference type="EC" id="3.5.1.5" evidence="5 6"/>
<comment type="cofactor">
    <cofactor evidence="5 8 11">
        <name>Ni cation</name>
        <dbReference type="ChEBI" id="CHEBI:25516"/>
    </cofactor>
    <text evidence="5 8 11">Binds 2 nickel ions per subunit.</text>
</comment>
<dbReference type="InterPro" id="IPR017950">
    <property type="entry name" value="Urease_AS"/>
</dbReference>
<dbReference type="Pfam" id="PF00449">
    <property type="entry name" value="Urease_alpha"/>
    <property type="match status" value="1"/>
</dbReference>
<organism evidence="14 15">
    <name type="scientific">Sphingobacterium nematocida</name>
    <dbReference type="NCBI Taxonomy" id="1513896"/>
    <lineage>
        <taxon>Bacteria</taxon>
        <taxon>Pseudomonadati</taxon>
        <taxon>Bacteroidota</taxon>
        <taxon>Sphingobacteriia</taxon>
        <taxon>Sphingobacteriales</taxon>
        <taxon>Sphingobacteriaceae</taxon>
        <taxon>Sphingobacterium</taxon>
    </lineage>
</organism>
<evidence type="ECO:0000256" key="6">
    <source>
        <dbReference type="NCBIfam" id="TIGR01792"/>
    </source>
</evidence>
<comment type="PTM">
    <text evidence="5">Carboxylation allows a single lysine to coordinate two nickel ions.</text>
</comment>
<feature type="domain" description="Urease" evidence="13">
    <location>
        <begin position="132"/>
        <end position="568"/>
    </location>
</feature>
<dbReference type="UniPathway" id="UPA00258">
    <property type="reaction ID" value="UER00370"/>
</dbReference>
<comment type="pathway">
    <text evidence="1 5">Nitrogen metabolism; urea degradation; CO(2) and NH(3) from urea (urease route): step 1/1.</text>
</comment>
<feature type="active site" description="Proton donor" evidence="5 9">
    <location>
        <position position="323"/>
    </location>
</feature>
<dbReference type="PROSITE" id="PS00145">
    <property type="entry name" value="UREASE_2"/>
    <property type="match status" value="1"/>
</dbReference>
<dbReference type="CDD" id="cd00375">
    <property type="entry name" value="Urease_alpha"/>
    <property type="match status" value="1"/>
</dbReference>
<keyword evidence="2 5" id="KW-0533">Nickel</keyword>
<evidence type="ECO:0000256" key="9">
    <source>
        <dbReference type="PIRSR" id="PIRSR611612-52"/>
    </source>
</evidence>
<feature type="binding site" evidence="5 8">
    <location>
        <position position="139"/>
    </location>
    <ligand>
        <name>Ni(2+)</name>
        <dbReference type="ChEBI" id="CHEBI:49786"/>
        <label>1</label>
    </ligand>
</feature>
<evidence type="ECO:0000313" key="15">
    <source>
        <dbReference type="Proteomes" id="UP000190150"/>
    </source>
</evidence>
<dbReference type="OrthoDB" id="9802793at2"/>
<feature type="binding site" evidence="5 8">
    <location>
        <position position="137"/>
    </location>
    <ligand>
        <name>Ni(2+)</name>
        <dbReference type="ChEBI" id="CHEBI:49786"/>
        <label>1</label>
    </ligand>
</feature>
<keyword evidence="4 5" id="KW-0378">Hydrolase</keyword>
<dbReference type="Gene3D" id="3.20.20.140">
    <property type="entry name" value="Metal-dependent hydrolases"/>
    <property type="match status" value="1"/>
</dbReference>
<feature type="binding site" description="via carbamate group" evidence="5 8">
    <location>
        <position position="220"/>
    </location>
    <ligand>
        <name>Ni(2+)</name>
        <dbReference type="ChEBI" id="CHEBI:49786"/>
        <label>1</label>
    </ligand>
</feature>
<accession>A0A1T5GA78</accession>
<evidence type="ECO:0000256" key="8">
    <source>
        <dbReference type="PIRSR" id="PIRSR611612-51"/>
    </source>
</evidence>
<dbReference type="InterPro" id="IPR032466">
    <property type="entry name" value="Metal_Hydrolase"/>
</dbReference>
<dbReference type="GO" id="GO:0005737">
    <property type="term" value="C:cytoplasm"/>
    <property type="evidence" value="ECO:0007669"/>
    <property type="project" value="UniProtKB-SubCell"/>
</dbReference>
<dbReference type="InterPro" id="IPR005848">
    <property type="entry name" value="Urease_asu"/>
</dbReference>
<evidence type="ECO:0000256" key="5">
    <source>
        <dbReference type="HAMAP-Rule" id="MF_01953"/>
    </source>
</evidence>
<dbReference type="NCBIfam" id="NF009686">
    <property type="entry name" value="PRK13207.1"/>
    <property type="match status" value="1"/>
</dbReference>
<dbReference type="InterPro" id="IPR017951">
    <property type="entry name" value="Urease_asu_c"/>
</dbReference>
<evidence type="ECO:0000256" key="4">
    <source>
        <dbReference type="ARBA" id="ARBA00022801"/>
    </source>
</evidence>
<evidence type="ECO:0000259" key="13">
    <source>
        <dbReference type="PROSITE" id="PS51368"/>
    </source>
</evidence>
<dbReference type="GO" id="GO:0016151">
    <property type="term" value="F:nickel cation binding"/>
    <property type="evidence" value="ECO:0007669"/>
    <property type="project" value="UniProtKB-UniRule"/>
</dbReference>
<dbReference type="InterPro" id="IPR029754">
    <property type="entry name" value="Urease_Ni-bd"/>
</dbReference>
<feature type="binding site" evidence="5 8">
    <location>
        <position position="249"/>
    </location>
    <ligand>
        <name>Ni(2+)</name>
        <dbReference type="ChEBI" id="CHEBI:49786"/>
        <label>2</label>
    </ligand>
</feature>
<evidence type="ECO:0000256" key="11">
    <source>
        <dbReference type="RuleBase" id="RU000510"/>
    </source>
</evidence>
<dbReference type="PROSITE" id="PS01120">
    <property type="entry name" value="UREASE_1"/>
    <property type="match status" value="1"/>
</dbReference>
<feature type="binding site" evidence="5 10">
    <location>
        <position position="222"/>
    </location>
    <ligand>
        <name>substrate</name>
    </ligand>
</feature>
<reference evidence="15" key="1">
    <citation type="submission" date="2017-02" db="EMBL/GenBank/DDBJ databases">
        <authorList>
            <person name="Varghese N."/>
            <person name="Submissions S."/>
        </authorList>
    </citation>
    <scope>NUCLEOTIDE SEQUENCE [LARGE SCALE GENOMIC DNA]</scope>
    <source>
        <strain evidence="15">DSM 24091</strain>
    </source>
</reference>
<keyword evidence="5 10" id="KW-0963">Cytoplasm</keyword>
<dbReference type="NCBIfam" id="TIGR01792">
    <property type="entry name" value="urease_alph"/>
    <property type="match status" value="1"/>
</dbReference>
<evidence type="ECO:0000256" key="2">
    <source>
        <dbReference type="ARBA" id="ARBA00022596"/>
    </source>
</evidence>
<dbReference type="RefSeq" id="WP_079645537.1">
    <property type="nucleotide sequence ID" value="NZ_FUZF01000023.1"/>
</dbReference>
<evidence type="ECO:0000256" key="10">
    <source>
        <dbReference type="PROSITE-ProRule" id="PRU00700"/>
    </source>
</evidence>
<gene>
    <name evidence="5" type="primary">ureC</name>
    <name evidence="14" type="ORF">SAMN05660841_03888</name>
</gene>
<comment type="catalytic activity">
    <reaction evidence="5 11">
        <text>urea + 2 H2O + H(+) = hydrogencarbonate + 2 NH4(+)</text>
        <dbReference type="Rhea" id="RHEA:20557"/>
        <dbReference type="ChEBI" id="CHEBI:15377"/>
        <dbReference type="ChEBI" id="CHEBI:15378"/>
        <dbReference type="ChEBI" id="CHEBI:16199"/>
        <dbReference type="ChEBI" id="CHEBI:17544"/>
        <dbReference type="ChEBI" id="CHEBI:28938"/>
        <dbReference type="EC" id="3.5.1.5"/>
    </reaction>
</comment>
<proteinExistence type="inferred from homology"/>
<evidence type="ECO:0000313" key="14">
    <source>
        <dbReference type="EMBL" id="SKC05285.1"/>
    </source>
</evidence>
<dbReference type="InterPro" id="IPR011059">
    <property type="entry name" value="Metal-dep_hydrolase_composite"/>
</dbReference>
<evidence type="ECO:0000256" key="12">
    <source>
        <dbReference type="RuleBase" id="RU004158"/>
    </source>
</evidence>
<dbReference type="InterPro" id="IPR011612">
    <property type="entry name" value="Urease_alpha_N_dom"/>
</dbReference>
<dbReference type="SUPFAM" id="SSF51338">
    <property type="entry name" value="Composite domain of metallo-dependent hydrolases"/>
    <property type="match status" value="1"/>
</dbReference>
<dbReference type="InterPro" id="IPR006680">
    <property type="entry name" value="Amidohydro-rel"/>
</dbReference>
<evidence type="ECO:0000256" key="3">
    <source>
        <dbReference type="ARBA" id="ARBA00022723"/>
    </source>
</evidence>
<dbReference type="HAMAP" id="MF_01953">
    <property type="entry name" value="Urease_alpha"/>
    <property type="match status" value="1"/>
</dbReference>
<comment type="subcellular location">
    <subcellularLocation>
        <location evidence="5 10">Cytoplasm</location>
    </subcellularLocation>
</comment>
<feature type="binding site" description="via carbamate group" evidence="5 8">
    <location>
        <position position="220"/>
    </location>
    <ligand>
        <name>Ni(2+)</name>
        <dbReference type="ChEBI" id="CHEBI:49786"/>
        <label>2</label>
    </ligand>
</feature>
<comment type="subunit">
    <text evidence="5">Heterotrimer of UreA (gamma), UreB (beta) and UreC (alpha) subunits. Three heterotrimers associate to form the active enzyme.</text>
</comment>
<dbReference type="STRING" id="1513896.SAMN05660841_03888"/>
<dbReference type="Proteomes" id="UP000190150">
    <property type="component" value="Unassembled WGS sequence"/>
</dbReference>
<comment type="PTM">
    <text evidence="7">Carbamylation allows a single lysine to coordinate two nickel ions.</text>
</comment>
<keyword evidence="15" id="KW-1185">Reference proteome</keyword>
<dbReference type="PRINTS" id="PR01752">
    <property type="entry name" value="UREASE"/>
</dbReference>
<dbReference type="Pfam" id="PF01979">
    <property type="entry name" value="Amidohydro_1"/>
    <property type="match status" value="1"/>
</dbReference>
<feature type="binding site" evidence="5 8">
    <location>
        <position position="363"/>
    </location>
    <ligand>
        <name>Ni(2+)</name>
        <dbReference type="ChEBI" id="CHEBI:49786"/>
        <label>1</label>
    </ligand>
</feature>
<dbReference type="PANTHER" id="PTHR43440:SF1">
    <property type="entry name" value="UREASE"/>
    <property type="match status" value="1"/>
</dbReference>
<name>A0A1T5GA78_9SPHI</name>
<dbReference type="GO" id="GO:0043419">
    <property type="term" value="P:urea catabolic process"/>
    <property type="evidence" value="ECO:0007669"/>
    <property type="project" value="UniProtKB-UniRule"/>
</dbReference>
<sequence length="568" mass="60968">MKKISRREYASYFGPTTGDKIRLADTDLWIQIEKDFTNYGDELIFGGGKVVRDGMGQHPTALQDDVLDTVITNAVILDHWGIVKADIGIKNGKIAGVGKAGNPLIMDGVTKGMVVGVGTEVVAGENLIVTAGTIDTHVHYICPQQFDVALQAGTTTVVGGGTGPVAGTLATNCTSGVWNLQKMALATDTIPVNFVFLAKGNSSSKSALQELVSAGAGGLKIHEDWGSTPFVLNTCLEVADQSDIQVCIHTDTLNEAGFVEDSLASFAGRSIHTYHTEGAGGGHAPDLLKVVEYENILPSSTTPTNPFTINTIDEHLDMMMICHHLDKNIPEDVAFAKSRIRAQTIAAEGLLHDMGAISMMSSDSQAMGRIGEVVVRTWQIADKMKKDRGVLGTNKLNDNLRAKRYVAKYTINPAITHGIASHVGSIEVGKLADLVFYKPQCFGVKPEMVMKGGIIAYAGMGDPNASISTPQPYMYRPMWGTHGQVVGQISALFVAQSAIDQGRLEELGVKKMLIAVKNTRNVKKTDLIHNNSMPTIVMNHNTYDISINGDVVAVTPSAFLPMAQLYML</sequence>
<feature type="binding site" evidence="5 8">
    <location>
        <position position="275"/>
    </location>
    <ligand>
        <name>Ni(2+)</name>
        <dbReference type="ChEBI" id="CHEBI:49786"/>
        <label>2</label>
    </ligand>
</feature>